<keyword evidence="8" id="KW-1185">Reference proteome</keyword>
<evidence type="ECO:0000256" key="2">
    <source>
        <dbReference type="ARBA" id="ARBA00022679"/>
    </source>
</evidence>
<gene>
    <name evidence="7" type="ORF">Ocin01_13323</name>
</gene>
<feature type="domain" description="Phospholipid/glycerol acyltransferase" evidence="6">
    <location>
        <begin position="104"/>
        <end position="226"/>
    </location>
</feature>
<evidence type="ECO:0000259" key="6">
    <source>
        <dbReference type="SMART" id="SM00563"/>
    </source>
</evidence>
<feature type="compositionally biased region" description="Polar residues" evidence="4">
    <location>
        <begin position="394"/>
        <end position="403"/>
    </location>
</feature>
<protein>
    <submittedName>
        <fullName evidence="7">1-acyl-sn-glycerol-3-phosphate acyltransferase gamma</fullName>
    </submittedName>
</protein>
<feature type="transmembrane region" description="Helical" evidence="5">
    <location>
        <begin position="363"/>
        <end position="384"/>
    </location>
</feature>
<comment type="similarity">
    <text evidence="1">Belongs to the 1-acyl-sn-glycerol-3-phosphate acyltransferase family.</text>
</comment>
<dbReference type="Pfam" id="PF01553">
    <property type="entry name" value="Acyltransferase"/>
    <property type="match status" value="1"/>
</dbReference>
<keyword evidence="3 7" id="KW-0012">Acyltransferase</keyword>
<evidence type="ECO:0000256" key="1">
    <source>
        <dbReference type="ARBA" id="ARBA00008655"/>
    </source>
</evidence>
<dbReference type="CDD" id="cd07990">
    <property type="entry name" value="LPLAT_LCLAT1-like"/>
    <property type="match status" value="1"/>
</dbReference>
<feature type="transmembrane region" description="Helical" evidence="5">
    <location>
        <begin position="334"/>
        <end position="357"/>
    </location>
</feature>
<evidence type="ECO:0000256" key="4">
    <source>
        <dbReference type="SAM" id="MobiDB-lite"/>
    </source>
</evidence>
<reference evidence="7 8" key="1">
    <citation type="journal article" date="2016" name="Genome Biol. Evol.">
        <title>Gene Family Evolution Reflects Adaptation to Soil Environmental Stressors in the Genome of the Collembolan Orchesella cincta.</title>
        <authorList>
            <person name="Faddeeva-Vakhrusheva A."/>
            <person name="Derks M.F."/>
            <person name="Anvar S.Y."/>
            <person name="Agamennone V."/>
            <person name="Suring W."/>
            <person name="Smit S."/>
            <person name="van Straalen N.M."/>
            <person name="Roelofs D."/>
        </authorList>
    </citation>
    <scope>NUCLEOTIDE SEQUENCE [LARGE SCALE GENOMIC DNA]</scope>
    <source>
        <tissue evidence="7">Mixed pool</tissue>
    </source>
</reference>
<dbReference type="GO" id="GO:0012505">
    <property type="term" value="C:endomembrane system"/>
    <property type="evidence" value="ECO:0007669"/>
    <property type="project" value="TreeGrafter"/>
</dbReference>
<dbReference type="GO" id="GO:0003841">
    <property type="term" value="F:1-acylglycerol-3-phosphate O-acyltransferase activity"/>
    <property type="evidence" value="ECO:0007669"/>
    <property type="project" value="TreeGrafter"/>
</dbReference>
<evidence type="ECO:0000256" key="5">
    <source>
        <dbReference type="SAM" id="Phobius"/>
    </source>
</evidence>
<feature type="transmembrane region" description="Helical" evidence="5">
    <location>
        <begin position="23"/>
        <end position="50"/>
    </location>
</feature>
<evidence type="ECO:0000313" key="7">
    <source>
        <dbReference type="EMBL" id="ODM93352.1"/>
    </source>
</evidence>
<name>A0A1D2MKC4_ORCCI</name>
<dbReference type="InterPro" id="IPR002123">
    <property type="entry name" value="Plipid/glycerol_acylTrfase"/>
</dbReference>
<dbReference type="EMBL" id="LJIJ01001012">
    <property type="protein sequence ID" value="ODM93352.1"/>
    <property type="molecule type" value="Genomic_DNA"/>
</dbReference>
<accession>A0A1D2MKC4</accession>
<organism evidence="7 8">
    <name type="scientific">Orchesella cincta</name>
    <name type="common">Springtail</name>
    <name type="synonym">Podura cincta</name>
    <dbReference type="NCBI Taxonomy" id="48709"/>
    <lineage>
        <taxon>Eukaryota</taxon>
        <taxon>Metazoa</taxon>
        <taxon>Ecdysozoa</taxon>
        <taxon>Arthropoda</taxon>
        <taxon>Hexapoda</taxon>
        <taxon>Collembola</taxon>
        <taxon>Entomobryomorpha</taxon>
        <taxon>Entomobryoidea</taxon>
        <taxon>Orchesellidae</taxon>
        <taxon>Orchesellinae</taxon>
        <taxon>Orchesella</taxon>
    </lineage>
</organism>
<sequence length="424" mass="48977">MASTASSPASLVPKLWKAFKELIFCQVLLAIVFLTTALVVDVIQGVLYVFVKPFNPALYRKINYYVTYALNSQIVFLVEWWSQTKVQLYIDPADKDNFFGKEHAILLLNHTYEIDWVVGWVICDRVRVLGNARVYLKKILAYVPILGFTWKFQENVFLERNWEKDKKSLGGQLNNLVNYPDPMWITLFPEGTRFTKKKHEASMDVARAKGLPELKHHLLPRTRGFTASIPHLREKVPALYDFLLVIDPKCKNEFSMYSILKGREVRSKFMIRRYPMSEVPEDEIEAADWLQKRYQEKDELFDTFLRTGEFLTKEQQALPEYQNFKYMELPRRPFSLINFCFWALVILVPLLWLLFSVFTSGNYLKMGISLVLIVAVNMGLMKLIDLTRISKGSSYGQQPQPESNGGAMTLPATNGVSNGKPKAQ</sequence>
<comment type="caution">
    <text evidence="7">The sequence shown here is derived from an EMBL/GenBank/DDBJ whole genome shotgun (WGS) entry which is preliminary data.</text>
</comment>
<keyword evidence="5" id="KW-1133">Transmembrane helix</keyword>
<dbReference type="OrthoDB" id="189226at2759"/>
<dbReference type="SMART" id="SM00563">
    <property type="entry name" value="PlsC"/>
    <property type="match status" value="1"/>
</dbReference>
<evidence type="ECO:0000256" key="3">
    <source>
        <dbReference type="ARBA" id="ARBA00023315"/>
    </source>
</evidence>
<proteinExistence type="inferred from homology"/>
<feature type="region of interest" description="Disordered" evidence="4">
    <location>
        <begin position="394"/>
        <end position="424"/>
    </location>
</feature>
<keyword evidence="5" id="KW-0812">Transmembrane</keyword>
<keyword evidence="2 7" id="KW-0808">Transferase</keyword>
<dbReference type="PANTHER" id="PTHR10983">
    <property type="entry name" value="1-ACYLGLYCEROL-3-PHOSPHATE ACYLTRANSFERASE-RELATED"/>
    <property type="match status" value="1"/>
</dbReference>
<dbReference type="InterPro" id="IPR032098">
    <property type="entry name" value="Acyltransf_C"/>
</dbReference>
<dbReference type="Proteomes" id="UP000094527">
    <property type="component" value="Unassembled WGS sequence"/>
</dbReference>
<evidence type="ECO:0000313" key="8">
    <source>
        <dbReference type="Proteomes" id="UP000094527"/>
    </source>
</evidence>
<keyword evidence="5" id="KW-0472">Membrane</keyword>
<dbReference type="Pfam" id="PF16076">
    <property type="entry name" value="Acyltransf_C"/>
    <property type="match status" value="1"/>
</dbReference>
<dbReference type="SUPFAM" id="SSF69593">
    <property type="entry name" value="Glycerol-3-phosphate (1)-acyltransferase"/>
    <property type="match status" value="1"/>
</dbReference>
<dbReference type="AlphaFoldDB" id="A0A1D2MKC4"/>
<dbReference type="OMA" id="EQECSTW"/>
<dbReference type="STRING" id="48709.A0A1D2MKC4"/>
<dbReference type="PANTHER" id="PTHR10983:SF24">
    <property type="entry name" value="1-ACYLGLYCEROL-3-PHOSPHATE O-ACYLTRANSFERASE 3, ISOFORM E-RELATED"/>
    <property type="match status" value="1"/>
</dbReference>